<protein>
    <submittedName>
        <fullName evidence="1">Uncharacterized protein</fullName>
    </submittedName>
</protein>
<gene>
    <name evidence="1" type="ORF">HANVADRAFT_50950</name>
</gene>
<reference evidence="2" key="1">
    <citation type="journal article" date="2016" name="Proc. Natl. Acad. Sci. U.S.A.">
        <title>Comparative genomics of biotechnologically important yeasts.</title>
        <authorList>
            <person name="Riley R."/>
            <person name="Haridas S."/>
            <person name="Wolfe K.H."/>
            <person name="Lopes M.R."/>
            <person name="Hittinger C.T."/>
            <person name="Goeker M."/>
            <person name="Salamov A.A."/>
            <person name="Wisecaver J.H."/>
            <person name="Long T.M."/>
            <person name="Calvey C.H."/>
            <person name="Aerts A.L."/>
            <person name="Barry K.W."/>
            <person name="Choi C."/>
            <person name="Clum A."/>
            <person name="Coughlan A.Y."/>
            <person name="Deshpande S."/>
            <person name="Douglass A.P."/>
            <person name="Hanson S.J."/>
            <person name="Klenk H.-P."/>
            <person name="LaButti K.M."/>
            <person name="Lapidus A."/>
            <person name="Lindquist E.A."/>
            <person name="Lipzen A.M."/>
            <person name="Meier-Kolthoff J.P."/>
            <person name="Ohm R.A."/>
            <person name="Otillar R.P."/>
            <person name="Pangilinan J.L."/>
            <person name="Peng Y."/>
            <person name="Rokas A."/>
            <person name="Rosa C.A."/>
            <person name="Scheuner C."/>
            <person name="Sibirny A.A."/>
            <person name="Slot J.C."/>
            <person name="Stielow J.B."/>
            <person name="Sun H."/>
            <person name="Kurtzman C.P."/>
            <person name="Blackwell M."/>
            <person name="Grigoriev I.V."/>
            <person name="Jeffries T.W."/>
        </authorList>
    </citation>
    <scope>NUCLEOTIDE SEQUENCE [LARGE SCALE GENOMIC DNA]</scope>
    <source>
        <strain evidence="2">NRRL Y-1626</strain>
    </source>
</reference>
<organism evidence="1 2">
    <name type="scientific">Hanseniaspora valbyensis NRRL Y-1626</name>
    <dbReference type="NCBI Taxonomy" id="766949"/>
    <lineage>
        <taxon>Eukaryota</taxon>
        <taxon>Fungi</taxon>
        <taxon>Dikarya</taxon>
        <taxon>Ascomycota</taxon>
        <taxon>Saccharomycotina</taxon>
        <taxon>Saccharomycetes</taxon>
        <taxon>Saccharomycodales</taxon>
        <taxon>Saccharomycodaceae</taxon>
        <taxon>Hanseniaspora</taxon>
    </lineage>
</organism>
<sequence length="611" mass="71114">MPEFKSCETLELYSKIIELTENNDVIDGQFLMELYEIVDVNNKSNTNITVLNNIILSTIIAFYYDEVQNPDLIIKLMNRILPFDKVAEMDEKIINSEIWIMLLKLVTKGLMKEAVLLLTNYINQNSSNENIDDYKILLDILNNYPLYNLHDLKIFKNWKNLTTEYYSYISSKSDNFDPNFVLLVGVLNGNEKDISTINQALNYNSLHWGRLFLSFFLFYIPTKELFDEYLVKSLNYSKAKDDKNSIYQDFLIKDTSRIIAYVPILIDLDDVLGLTFIETLNKLNIISLDVEFMNLIYENWTKKFTESNNENTINLSVNQISILLKLIIQSSLLLSVKRTFVNKLIDCLILNNKKLLVSLNNNDVEYLIGILSSLRMPHTCKKLYRELGLSLLENISLTEENGEQIDKSSLINGLSILTKGLEYNISNKKNENDILSIILEKSEIILESNFKQFISSSQNLKDSLTDSFSNLIADYDNFNPILKQAFVCLKIIKALEQIQTTKGDKDYHKYLTYMIHLLKFEPLNNKFKTILILYYLNPMLIEIRDLNQINAITNNSILLELMQQLNQLILIYENDPEIENFIQDLLKQYPTDQEYDIQKCLSILIELFATK</sequence>
<dbReference type="AlphaFoldDB" id="A0A1B7TJS1"/>
<name>A0A1B7TJS1_9ASCO</name>
<proteinExistence type="predicted"/>
<dbReference type="OrthoDB" id="3972220at2759"/>
<keyword evidence="2" id="KW-1185">Reference proteome</keyword>
<dbReference type="EMBL" id="LXPE01000001">
    <property type="protein sequence ID" value="OBA29002.1"/>
    <property type="molecule type" value="Genomic_DNA"/>
</dbReference>
<dbReference type="Proteomes" id="UP000092321">
    <property type="component" value="Unassembled WGS sequence"/>
</dbReference>
<evidence type="ECO:0000313" key="1">
    <source>
        <dbReference type="EMBL" id="OBA29002.1"/>
    </source>
</evidence>
<evidence type="ECO:0000313" key="2">
    <source>
        <dbReference type="Proteomes" id="UP000092321"/>
    </source>
</evidence>
<accession>A0A1B7TJS1</accession>
<comment type="caution">
    <text evidence="1">The sequence shown here is derived from an EMBL/GenBank/DDBJ whole genome shotgun (WGS) entry which is preliminary data.</text>
</comment>